<feature type="domain" description="Pectinesterase inhibitor" evidence="5">
    <location>
        <begin position="249"/>
        <end position="388"/>
    </location>
</feature>
<gene>
    <name evidence="6" type="ORF">DVH24_002967</name>
</gene>
<name>A0A498K3V5_MALDO</name>
<sequence>MKNNSNSPSTKALIFLIQIVCLVVFLPTSHCNRLTVFFPMDANLIAQTCNQTPYPDLCVSTLQSDPRSAKADVKGLGIIMVDAVKAKAHEASLQVEELVDKDPGNVALQDCRFNYDDIFQLDIPQAVEAFDKDDYKSAELGMTNVVANEDSCERRFSGGSPFKDESQALHDVAYVAAAIAKNLSNLHPFGTPQELKSRQDFYRDPLKEKLKNNSNSPSTKALIFLIQIVCLVFFLPTSHCNRLTVFFPMDANLIAQTCNQTPCPDLCVSTLQSDPRSTKADVKGLGIIMIDAVRAKARDANRQLEELINRDVGNVPAGKCRFNYSDIFQLDIPQAIEAFPKDDYKSAELAMTNVVANADSCERGFSGGSPFKDESQALHDVAYVVAAIAKVLRS</sequence>
<comment type="similarity">
    <text evidence="3">Belongs to the PMEI family.</text>
</comment>
<dbReference type="GO" id="GO:0004857">
    <property type="term" value="F:enzyme inhibitor activity"/>
    <property type="evidence" value="ECO:0007669"/>
    <property type="project" value="InterPro"/>
</dbReference>
<dbReference type="STRING" id="3750.A0A498K3V5"/>
<evidence type="ECO:0000259" key="5">
    <source>
        <dbReference type="SMART" id="SM00856"/>
    </source>
</evidence>
<dbReference type="Proteomes" id="UP000290289">
    <property type="component" value="Chromosome 3"/>
</dbReference>
<dbReference type="NCBIfam" id="TIGR01614">
    <property type="entry name" value="PME_inhib"/>
    <property type="match status" value="2"/>
</dbReference>
<dbReference type="SMART" id="SM00856">
    <property type="entry name" value="PMEI"/>
    <property type="match status" value="2"/>
</dbReference>
<keyword evidence="2" id="KW-1015">Disulfide bond</keyword>
<keyword evidence="7" id="KW-1185">Reference proteome</keyword>
<accession>A0A498K3V5</accession>
<evidence type="ECO:0000256" key="4">
    <source>
        <dbReference type="SAM" id="SignalP"/>
    </source>
</evidence>
<protein>
    <recommendedName>
        <fullName evidence="5">Pectinesterase inhibitor domain-containing protein</fullName>
    </recommendedName>
</protein>
<evidence type="ECO:0000256" key="3">
    <source>
        <dbReference type="ARBA" id="ARBA00038471"/>
    </source>
</evidence>
<dbReference type="InterPro" id="IPR006501">
    <property type="entry name" value="Pectinesterase_inhib_dom"/>
</dbReference>
<evidence type="ECO:0000313" key="6">
    <source>
        <dbReference type="EMBL" id="RXI02889.1"/>
    </source>
</evidence>
<reference evidence="6 7" key="1">
    <citation type="submission" date="2018-10" db="EMBL/GenBank/DDBJ databases">
        <title>A high-quality apple genome assembly.</title>
        <authorList>
            <person name="Hu J."/>
        </authorList>
    </citation>
    <scope>NUCLEOTIDE SEQUENCE [LARGE SCALE GENOMIC DNA]</scope>
    <source>
        <strain evidence="7">cv. HFTH1</strain>
        <tissue evidence="6">Young leaf</tissue>
    </source>
</reference>
<dbReference type="InterPro" id="IPR035513">
    <property type="entry name" value="Invertase/methylesterase_inhib"/>
</dbReference>
<feature type="signal peptide" evidence="4">
    <location>
        <begin position="1"/>
        <end position="31"/>
    </location>
</feature>
<dbReference type="PANTHER" id="PTHR35357:SF8">
    <property type="entry name" value="OS01G0111000 PROTEIN"/>
    <property type="match status" value="1"/>
</dbReference>
<evidence type="ECO:0000256" key="1">
    <source>
        <dbReference type="ARBA" id="ARBA00022729"/>
    </source>
</evidence>
<dbReference type="AlphaFoldDB" id="A0A498K3V5"/>
<feature type="domain" description="Pectinesterase inhibitor" evidence="5">
    <location>
        <begin position="40"/>
        <end position="179"/>
    </location>
</feature>
<dbReference type="SUPFAM" id="SSF101148">
    <property type="entry name" value="Plant invertase/pectin methylesterase inhibitor"/>
    <property type="match status" value="2"/>
</dbReference>
<keyword evidence="1 4" id="KW-0732">Signal</keyword>
<dbReference type="Pfam" id="PF04043">
    <property type="entry name" value="PMEI"/>
    <property type="match status" value="2"/>
</dbReference>
<organism evidence="6 7">
    <name type="scientific">Malus domestica</name>
    <name type="common">Apple</name>
    <name type="synonym">Pyrus malus</name>
    <dbReference type="NCBI Taxonomy" id="3750"/>
    <lineage>
        <taxon>Eukaryota</taxon>
        <taxon>Viridiplantae</taxon>
        <taxon>Streptophyta</taxon>
        <taxon>Embryophyta</taxon>
        <taxon>Tracheophyta</taxon>
        <taxon>Spermatophyta</taxon>
        <taxon>Magnoliopsida</taxon>
        <taxon>eudicotyledons</taxon>
        <taxon>Gunneridae</taxon>
        <taxon>Pentapetalae</taxon>
        <taxon>rosids</taxon>
        <taxon>fabids</taxon>
        <taxon>Rosales</taxon>
        <taxon>Rosaceae</taxon>
        <taxon>Amygdaloideae</taxon>
        <taxon>Maleae</taxon>
        <taxon>Malus</taxon>
    </lineage>
</organism>
<dbReference type="Gene3D" id="1.20.140.40">
    <property type="entry name" value="Invertase/pectin methylesterase inhibitor family protein"/>
    <property type="match status" value="2"/>
</dbReference>
<dbReference type="InterPro" id="IPR034087">
    <property type="entry name" value="C/VIF1"/>
</dbReference>
<dbReference type="EMBL" id="RDQH01000329">
    <property type="protein sequence ID" value="RXI02889.1"/>
    <property type="molecule type" value="Genomic_DNA"/>
</dbReference>
<dbReference type="PANTHER" id="PTHR35357">
    <property type="entry name" value="OS02G0537100 PROTEIN"/>
    <property type="match status" value="1"/>
</dbReference>
<proteinExistence type="inferred from homology"/>
<evidence type="ECO:0000313" key="7">
    <source>
        <dbReference type="Proteomes" id="UP000290289"/>
    </source>
</evidence>
<feature type="chain" id="PRO_5019788477" description="Pectinesterase inhibitor domain-containing protein" evidence="4">
    <location>
        <begin position="32"/>
        <end position="394"/>
    </location>
</feature>
<comment type="caution">
    <text evidence="6">The sequence shown here is derived from an EMBL/GenBank/DDBJ whole genome shotgun (WGS) entry which is preliminary data.</text>
</comment>
<evidence type="ECO:0000256" key="2">
    <source>
        <dbReference type="ARBA" id="ARBA00023157"/>
    </source>
</evidence>
<dbReference type="CDD" id="cd15796">
    <property type="entry name" value="CIF_like"/>
    <property type="match status" value="2"/>
</dbReference>